<name>A0A9P4QCJ5_9PEZI</name>
<dbReference type="PANTHER" id="PTHR46620:SF1">
    <property type="entry name" value="J DOMAIN-CONTAINING PROTEIN SPF31"/>
    <property type="match status" value="1"/>
</dbReference>
<comment type="caution">
    <text evidence="3">The sequence shown here is derived from an EMBL/GenBank/DDBJ whole genome shotgun (WGS) entry which is preliminary data.</text>
</comment>
<dbReference type="PRINTS" id="PR00625">
    <property type="entry name" value="JDOMAIN"/>
</dbReference>
<dbReference type="SUPFAM" id="SSF46565">
    <property type="entry name" value="Chaperone J-domain"/>
    <property type="match status" value="1"/>
</dbReference>
<dbReference type="AlphaFoldDB" id="A0A9P4QCJ5"/>
<dbReference type="PANTHER" id="PTHR46620">
    <property type="entry name" value="J DOMAIN-CONTAINING PROTEIN SPF31"/>
    <property type="match status" value="1"/>
</dbReference>
<reference evidence="3" key="1">
    <citation type="journal article" date="2020" name="Stud. Mycol.">
        <title>101 Dothideomycetes genomes: a test case for predicting lifestyles and emergence of pathogens.</title>
        <authorList>
            <person name="Haridas S."/>
            <person name="Albert R."/>
            <person name="Binder M."/>
            <person name="Bloem J."/>
            <person name="Labutti K."/>
            <person name="Salamov A."/>
            <person name="Andreopoulos B."/>
            <person name="Baker S."/>
            <person name="Barry K."/>
            <person name="Bills G."/>
            <person name="Bluhm B."/>
            <person name="Cannon C."/>
            <person name="Castanera R."/>
            <person name="Culley D."/>
            <person name="Daum C."/>
            <person name="Ezra D."/>
            <person name="Gonzalez J."/>
            <person name="Henrissat B."/>
            <person name="Kuo A."/>
            <person name="Liang C."/>
            <person name="Lipzen A."/>
            <person name="Lutzoni F."/>
            <person name="Magnuson J."/>
            <person name="Mondo S."/>
            <person name="Nolan M."/>
            <person name="Ohm R."/>
            <person name="Pangilinan J."/>
            <person name="Park H.-J."/>
            <person name="Ramirez L."/>
            <person name="Alfaro M."/>
            <person name="Sun H."/>
            <person name="Tritt A."/>
            <person name="Yoshinaga Y."/>
            <person name="Zwiers L.-H."/>
            <person name="Turgeon B."/>
            <person name="Goodwin S."/>
            <person name="Spatafora J."/>
            <person name="Crous P."/>
            <person name="Grigoriev I."/>
        </authorList>
    </citation>
    <scope>NUCLEOTIDE SEQUENCE</scope>
    <source>
        <strain evidence="3">CBS 116435</strain>
    </source>
</reference>
<proteinExistence type="predicted"/>
<evidence type="ECO:0000256" key="1">
    <source>
        <dbReference type="SAM" id="MobiDB-lite"/>
    </source>
</evidence>
<dbReference type="SMART" id="SM00271">
    <property type="entry name" value="DnaJ"/>
    <property type="match status" value="1"/>
</dbReference>
<dbReference type="Gene3D" id="1.10.287.110">
    <property type="entry name" value="DnaJ domain"/>
    <property type="match status" value="1"/>
</dbReference>
<sequence>MTEQIEPEKSLAELEKEQELEDAAFLDNLAKESKEFDKDSEIERIRKAFRANAYDVLGLQPGVPDEDIKRTYRKKSLLIHPDKSSNPNAPDAFDRLAAAYQFLLDEKKRARLDEDIADARMLLIRDRKLTVDSEEVKDPDERFMREWKEKIKYVLREEEMRRTRQMKAQMQDEGRQQRKEEAEIAERKRKREHEQDWEKTREKRIDSWRTFSGKQKSKGTEGRKKKMKTLG</sequence>
<feature type="region of interest" description="Disordered" evidence="1">
    <location>
        <begin position="161"/>
        <end position="231"/>
    </location>
</feature>
<accession>A0A9P4QCJ5</accession>
<gene>
    <name evidence="3" type="ORF">K431DRAFT_218908</name>
</gene>
<dbReference type="PROSITE" id="PS50076">
    <property type="entry name" value="DNAJ_2"/>
    <property type="match status" value="1"/>
</dbReference>
<feature type="domain" description="J" evidence="2">
    <location>
        <begin position="52"/>
        <end position="116"/>
    </location>
</feature>
<protein>
    <submittedName>
        <fullName evidence="3">DnaJ-domain-containing protein</fullName>
    </submittedName>
</protein>
<keyword evidence="4" id="KW-1185">Reference proteome</keyword>
<feature type="compositionally biased region" description="Basic and acidic residues" evidence="1">
    <location>
        <begin position="170"/>
        <end position="207"/>
    </location>
</feature>
<dbReference type="InterPro" id="IPR036869">
    <property type="entry name" value="J_dom_sf"/>
</dbReference>
<dbReference type="Pfam" id="PF00226">
    <property type="entry name" value="DnaJ"/>
    <property type="match status" value="1"/>
</dbReference>
<evidence type="ECO:0000259" key="2">
    <source>
        <dbReference type="PROSITE" id="PS50076"/>
    </source>
</evidence>
<dbReference type="Proteomes" id="UP000799441">
    <property type="component" value="Unassembled WGS sequence"/>
</dbReference>
<dbReference type="OrthoDB" id="342454at2759"/>
<organism evidence="3 4">
    <name type="scientific">Polychaeton citri CBS 116435</name>
    <dbReference type="NCBI Taxonomy" id="1314669"/>
    <lineage>
        <taxon>Eukaryota</taxon>
        <taxon>Fungi</taxon>
        <taxon>Dikarya</taxon>
        <taxon>Ascomycota</taxon>
        <taxon>Pezizomycotina</taxon>
        <taxon>Dothideomycetes</taxon>
        <taxon>Dothideomycetidae</taxon>
        <taxon>Capnodiales</taxon>
        <taxon>Capnodiaceae</taxon>
        <taxon>Polychaeton</taxon>
    </lineage>
</organism>
<dbReference type="CDD" id="cd06257">
    <property type="entry name" value="DnaJ"/>
    <property type="match status" value="1"/>
</dbReference>
<dbReference type="InterPro" id="IPR001623">
    <property type="entry name" value="DnaJ_domain"/>
</dbReference>
<evidence type="ECO:0000313" key="3">
    <source>
        <dbReference type="EMBL" id="KAF2723894.1"/>
    </source>
</evidence>
<dbReference type="EMBL" id="MU003774">
    <property type="protein sequence ID" value="KAF2723894.1"/>
    <property type="molecule type" value="Genomic_DNA"/>
</dbReference>
<evidence type="ECO:0000313" key="4">
    <source>
        <dbReference type="Proteomes" id="UP000799441"/>
    </source>
</evidence>